<keyword evidence="6" id="KW-1185">Reference proteome</keyword>
<dbReference type="PROSITE" id="PS50902">
    <property type="entry name" value="FLAVODOXIN_LIKE"/>
    <property type="match status" value="1"/>
</dbReference>
<comment type="caution">
    <text evidence="5">The sequence shown here is derived from an EMBL/GenBank/DDBJ whole genome shotgun (WGS) entry which is preliminary data.</text>
</comment>
<dbReference type="GO" id="GO:0010181">
    <property type="term" value="F:FMN binding"/>
    <property type="evidence" value="ECO:0007669"/>
    <property type="project" value="InterPro"/>
</dbReference>
<dbReference type="EMBL" id="BMSA01000058">
    <property type="protein sequence ID" value="GGT98664.1"/>
    <property type="molecule type" value="Genomic_DNA"/>
</dbReference>
<dbReference type="InterPro" id="IPR017938">
    <property type="entry name" value="Riboflavin_synthase-like_b-brl"/>
</dbReference>
<organism evidence="5 6">
    <name type="scientific">Streptomyces phaeofaciens</name>
    <dbReference type="NCBI Taxonomy" id="68254"/>
    <lineage>
        <taxon>Bacteria</taxon>
        <taxon>Bacillati</taxon>
        <taxon>Actinomycetota</taxon>
        <taxon>Actinomycetes</taxon>
        <taxon>Kitasatosporales</taxon>
        <taxon>Streptomycetaceae</taxon>
        <taxon>Streptomyces</taxon>
    </lineage>
</organism>
<keyword evidence="2" id="KW-0285">Flavoprotein</keyword>
<dbReference type="Pfam" id="PF00258">
    <property type="entry name" value="Flavodoxin_1"/>
    <property type="match status" value="1"/>
</dbReference>
<dbReference type="RefSeq" id="WP_308435795.1">
    <property type="nucleotide sequence ID" value="NZ_BMSA01000058.1"/>
</dbReference>
<evidence type="ECO:0000313" key="5">
    <source>
        <dbReference type="EMBL" id="GGT98664.1"/>
    </source>
</evidence>
<dbReference type="PANTHER" id="PTHR19384">
    <property type="entry name" value="NITRIC OXIDE SYNTHASE-RELATED"/>
    <property type="match status" value="1"/>
</dbReference>
<proteinExistence type="predicted"/>
<accession>A0A918HRB3</accession>
<evidence type="ECO:0000259" key="4">
    <source>
        <dbReference type="PROSITE" id="PS50902"/>
    </source>
</evidence>
<dbReference type="Gene3D" id="3.40.50.360">
    <property type="match status" value="1"/>
</dbReference>
<evidence type="ECO:0000256" key="2">
    <source>
        <dbReference type="ARBA" id="ARBA00022630"/>
    </source>
</evidence>
<protein>
    <recommendedName>
        <fullName evidence="4">Flavodoxin-like domain-containing protein</fullName>
    </recommendedName>
</protein>
<dbReference type="PANTHER" id="PTHR19384:SF128">
    <property type="entry name" value="NADPH OXIDOREDUCTASE A"/>
    <property type="match status" value="1"/>
</dbReference>
<dbReference type="SUPFAM" id="SSF63380">
    <property type="entry name" value="Riboflavin synthase domain-like"/>
    <property type="match status" value="1"/>
</dbReference>
<reference evidence="5" key="1">
    <citation type="journal article" date="2014" name="Int. J. Syst. Evol. Microbiol.">
        <title>Complete genome sequence of Corynebacterium casei LMG S-19264T (=DSM 44701T), isolated from a smear-ripened cheese.</title>
        <authorList>
            <consortium name="US DOE Joint Genome Institute (JGI-PGF)"/>
            <person name="Walter F."/>
            <person name="Albersmeier A."/>
            <person name="Kalinowski J."/>
            <person name="Ruckert C."/>
        </authorList>
    </citation>
    <scope>NUCLEOTIDE SEQUENCE</scope>
    <source>
        <strain evidence="5">JCM 4125</strain>
    </source>
</reference>
<name>A0A918HRB3_9ACTN</name>
<dbReference type="SUPFAM" id="SSF52218">
    <property type="entry name" value="Flavoproteins"/>
    <property type="match status" value="1"/>
</dbReference>
<dbReference type="GO" id="GO:0005829">
    <property type="term" value="C:cytosol"/>
    <property type="evidence" value="ECO:0007669"/>
    <property type="project" value="TreeGrafter"/>
</dbReference>
<reference evidence="5" key="2">
    <citation type="submission" date="2020-09" db="EMBL/GenBank/DDBJ databases">
        <authorList>
            <person name="Sun Q."/>
            <person name="Ohkuma M."/>
        </authorList>
    </citation>
    <scope>NUCLEOTIDE SEQUENCE</scope>
    <source>
        <strain evidence="5">JCM 4125</strain>
    </source>
</reference>
<comment type="cofactor">
    <cofactor evidence="1">
        <name>FMN</name>
        <dbReference type="ChEBI" id="CHEBI:58210"/>
    </cofactor>
</comment>
<dbReference type="GO" id="GO:0050660">
    <property type="term" value="F:flavin adenine dinucleotide binding"/>
    <property type="evidence" value="ECO:0007669"/>
    <property type="project" value="TreeGrafter"/>
</dbReference>
<dbReference type="AlphaFoldDB" id="A0A918HRB3"/>
<evidence type="ECO:0000313" key="6">
    <source>
        <dbReference type="Proteomes" id="UP000646776"/>
    </source>
</evidence>
<sequence length="200" mass="20826">MTITAAAKRPGPARWPESARLEGIRYAVLGFGDSNYDDFCGHGRRLDEHFDTLGATRLVPRTDCEPDFGDTAEQWLGQVVTALVTADDRQPVPAGAVETEVPEPAVATTPAVTVPPPAPAPAGCTKASLFATLLVGNTLLSLPGSQQEVRRFAFDTRLGELAYDAGDALCVRPANGPPIVDTRHAVGVAGGDGLARGPGA</sequence>
<feature type="domain" description="Flavodoxin-like" evidence="4">
    <location>
        <begin position="1"/>
        <end position="80"/>
    </location>
</feature>
<dbReference type="Proteomes" id="UP000646776">
    <property type="component" value="Unassembled WGS sequence"/>
</dbReference>
<dbReference type="InterPro" id="IPR029039">
    <property type="entry name" value="Flavoprotein-like_sf"/>
</dbReference>
<gene>
    <name evidence="5" type="ORF">GCM10010226_89850</name>
</gene>
<dbReference type="GO" id="GO:0016491">
    <property type="term" value="F:oxidoreductase activity"/>
    <property type="evidence" value="ECO:0007669"/>
    <property type="project" value="TreeGrafter"/>
</dbReference>
<evidence type="ECO:0000256" key="3">
    <source>
        <dbReference type="ARBA" id="ARBA00022643"/>
    </source>
</evidence>
<evidence type="ECO:0000256" key="1">
    <source>
        <dbReference type="ARBA" id="ARBA00001917"/>
    </source>
</evidence>
<dbReference type="InterPro" id="IPR008254">
    <property type="entry name" value="Flavodoxin/NO_synth"/>
</dbReference>
<keyword evidence="3" id="KW-0288">FMN</keyword>